<dbReference type="OrthoDB" id="5342093at2759"/>
<dbReference type="PANTHER" id="PTHR34502:SF3">
    <property type="entry name" value="DUF6594 DOMAIN-CONTAINING PROTEIN"/>
    <property type="match status" value="1"/>
</dbReference>
<evidence type="ECO:0000256" key="2">
    <source>
        <dbReference type="SAM" id="Phobius"/>
    </source>
</evidence>
<dbReference type="Pfam" id="PF20237">
    <property type="entry name" value="DUF6594"/>
    <property type="match status" value="1"/>
</dbReference>
<keyword evidence="5" id="KW-1185">Reference proteome</keyword>
<feature type="transmembrane region" description="Helical" evidence="2">
    <location>
        <begin position="290"/>
        <end position="311"/>
    </location>
</feature>
<dbReference type="InterPro" id="IPR046529">
    <property type="entry name" value="DUF6594"/>
</dbReference>
<comment type="caution">
    <text evidence="4">The sequence shown here is derived from an EMBL/GenBank/DDBJ whole genome shotgun (WGS) entry which is preliminary data.</text>
</comment>
<evidence type="ECO:0000313" key="4">
    <source>
        <dbReference type="EMBL" id="KAH7316866.1"/>
    </source>
</evidence>
<accession>A0A8K0SMM4</accession>
<gene>
    <name evidence="4" type="ORF">B0I35DRAFT_512725</name>
</gene>
<name>A0A8K0SMM4_9HYPO</name>
<feature type="transmembrane region" description="Helical" evidence="2">
    <location>
        <begin position="318"/>
        <end position="335"/>
    </location>
</feature>
<evidence type="ECO:0000313" key="5">
    <source>
        <dbReference type="Proteomes" id="UP000813444"/>
    </source>
</evidence>
<feature type="domain" description="DUF6594" evidence="3">
    <location>
        <begin position="76"/>
        <end position="330"/>
    </location>
</feature>
<feature type="compositionally biased region" description="Polar residues" evidence="1">
    <location>
        <begin position="17"/>
        <end position="27"/>
    </location>
</feature>
<dbReference type="PANTHER" id="PTHR34502">
    <property type="entry name" value="DUF6594 DOMAIN-CONTAINING PROTEIN-RELATED"/>
    <property type="match status" value="1"/>
</dbReference>
<dbReference type="AlphaFoldDB" id="A0A8K0SMM4"/>
<feature type="region of interest" description="Disordered" evidence="1">
    <location>
        <begin position="1"/>
        <end position="30"/>
    </location>
</feature>
<dbReference type="EMBL" id="JAGPNK010000008">
    <property type="protein sequence ID" value="KAH7316866.1"/>
    <property type="molecule type" value="Genomic_DNA"/>
</dbReference>
<keyword evidence="2" id="KW-0812">Transmembrane</keyword>
<organism evidence="4 5">
    <name type="scientific">Stachybotrys elegans</name>
    <dbReference type="NCBI Taxonomy" id="80388"/>
    <lineage>
        <taxon>Eukaryota</taxon>
        <taxon>Fungi</taxon>
        <taxon>Dikarya</taxon>
        <taxon>Ascomycota</taxon>
        <taxon>Pezizomycotina</taxon>
        <taxon>Sordariomycetes</taxon>
        <taxon>Hypocreomycetidae</taxon>
        <taxon>Hypocreales</taxon>
        <taxon>Stachybotryaceae</taxon>
        <taxon>Stachybotrys</taxon>
    </lineage>
</organism>
<dbReference type="Proteomes" id="UP000813444">
    <property type="component" value="Unassembled WGS sequence"/>
</dbReference>
<proteinExistence type="predicted"/>
<keyword evidence="2" id="KW-1133">Transmembrane helix</keyword>
<feature type="transmembrane region" description="Helical" evidence="2">
    <location>
        <begin position="260"/>
        <end position="278"/>
    </location>
</feature>
<reference evidence="4" key="1">
    <citation type="journal article" date="2021" name="Nat. Commun.">
        <title>Genetic determinants of endophytism in the Arabidopsis root mycobiome.</title>
        <authorList>
            <person name="Mesny F."/>
            <person name="Miyauchi S."/>
            <person name="Thiergart T."/>
            <person name="Pickel B."/>
            <person name="Atanasova L."/>
            <person name="Karlsson M."/>
            <person name="Huettel B."/>
            <person name="Barry K.W."/>
            <person name="Haridas S."/>
            <person name="Chen C."/>
            <person name="Bauer D."/>
            <person name="Andreopoulos W."/>
            <person name="Pangilinan J."/>
            <person name="LaButti K."/>
            <person name="Riley R."/>
            <person name="Lipzen A."/>
            <person name="Clum A."/>
            <person name="Drula E."/>
            <person name="Henrissat B."/>
            <person name="Kohler A."/>
            <person name="Grigoriev I.V."/>
            <person name="Martin F.M."/>
            <person name="Hacquard S."/>
        </authorList>
    </citation>
    <scope>NUCLEOTIDE SEQUENCE</scope>
    <source>
        <strain evidence="4">MPI-CAGE-CH-0235</strain>
    </source>
</reference>
<sequence length="336" mass="37857">MPDTPAMNEEVNDLERGQSTQQPSTGAGMSFDEGVAALRSGIPDLGFIYLNPDESPTQRECSVRSAIENEDGPPGYPRIAASLQYSPDYQHFRVFENLHLRQLLQMQADLQAAELQLVELDKEDYEKDPDICRSRAKAIGNSKARALLEDTRPLLKEYTAMMETYARLMARPRVNEANVQDFADTQILCEWLPDEDMYNYDVYDLKCLRRANEPLLDTWAANLFERHGWILAQWWDMPKRIGNSAVEAYSKPRFMPAVRAFLLVVSVLMLAAPLYPLYVWSKAGGDKNMGAMMATILVSSIVMALMISVCTVAKRHEIIVACAAYMAVLVVFIGTQ</sequence>
<keyword evidence="2" id="KW-0472">Membrane</keyword>
<protein>
    <recommendedName>
        <fullName evidence="3">DUF6594 domain-containing protein</fullName>
    </recommendedName>
</protein>
<evidence type="ECO:0000256" key="1">
    <source>
        <dbReference type="SAM" id="MobiDB-lite"/>
    </source>
</evidence>
<evidence type="ECO:0000259" key="3">
    <source>
        <dbReference type="Pfam" id="PF20237"/>
    </source>
</evidence>